<evidence type="ECO:0000259" key="2">
    <source>
        <dbReference type="Pfam" id="PF00561"/>
    </source>
</evidence>
<accession>A0A4S3JZB9</accession>
<feature type="transmembrane region" description="Helical" evidence="1">
    <location>
        <begin position="136"/>
        <end position="155"/>
    </location>
</feature>
<keyword evidence="1" id="KW-0472">Membrane</keyword>
<dbReference type="RefSeq" id="WP_162851211.1">
    <property type="nucleotide sequence ID" value="NZ_MWIN01000037.1"/>
</dbReference>
<evidence type="ECO:0000256" key="1">
    <source>
        <dbReference type="SAM" id="Phobius"/>
    </source>
</evidence>
<dbReference type="InterPro" id="IPR000073">
    <property type="entry name" value="AB_hydrolase_1"/>
</dbReference>
<dbReference type="PRINTS" id="PR00111">
    <property type="entry name" value="ABHYDROLASE"/>
</dbReference>
<sequence length="291" mass="32179">MKPTVYPVEQSYFFHGHYRLGYEIYGPARGTPVLLVHGILMDAYCNRDIAGTLANEGYRVILLDLLGHGRSDKPTKAAEHRVDFYAEQVLGLMDHLGLERAILGGVSLGAITTLTAACLAPHRVRALFLEMPVMENAVPAAALMLVPLMIAVHYAKPVYRIFARILRKLPEPKRAVLNSVRNALAAEPEVIRAILHGILVGPVVPSVRRRRHIQSPTLVIGHARDPLHDMADAKALRRQLPNAEILVARSVMELRTKPERLMPRVLEFLHALPADTDRPGSVRRTALAANG</sequence>
<dbReference type="EMBL" id="SOBT01000009">
    <property type="protein sequence ID" value="TDU28468.1"/>
    <property type="molecule type" value="Genomic_DNA"/>
</dbReference>
<keyword evidence="1" id="KW-0812">Transmembrane</keyword>
<dbReference type="PANTHER" id="PTHR43194:SF2">
    <property type="entry name" value="PEROXISOMAL MEMBRANE PROTEIN LPX1"/>
    <property type="match status" value="1"/>
</dbReference>
<comment type="caution">
    <text evidence="3">The sequence shown here is derived from an EMBL/GenBank/DDBJ whole genome shotgun (WGS) entry which is preliminary data.</text>
</comment>
<protein>
    <submittedName>
        <fullName evidence="3">Pimeloyl-ACP methyl ester carboxylesterase</fullName>
    </submittedName>
</protein>
<organism evidence="3 4">
    <name type="scientific">Panacagrimonas perspica</name>
    <dbReference type="NCBI Taxonomy" id="381431"/>
    <lineage>
        <taxon>Bacteria</taxon>
        <taxon>Pseudomonadati</taxon>
        <taxon>Pseudomonadota</taxon>
        <taxon>Gammaproteobacteria</taxon>
        <taxon>Nevskiales</taxon>
        <taxon>Nevskiaceae</taxon>
        <taxon>Panacagrimonas</taxon>
    </lineage>
</organism>
<feature type="domain" description="AB hydrolase-1" evidence="2">
    <location>
        <begin position="32"/>
        <end position="244"/>
    </location>
</feature>
<dbReference type="PANTHER" id="PTHR43194">
    <property type="entry name" value="HYDROLASE ALPHA/BETA FOLD FAMILY"/>
    <property type="match status" value="1"/>
</dbReference>
<dbReference type="Pfam" id="PF00561">
    <property type="entry name" value="Abhydrolase_1"/>
    <property type="match status" value="1"/>
</dbReference>
<evidence type="ECO:0000313" key="3">
    <source>
        <dbReference type="EMBL" id="TDU28468.1"/>
    </source>
</evidence>
<dbReference type="SUPFAM" id="SSF53474">
    <property type="entry name" value="alpha/beta-Hydrolases"/>
    <property type="match status" value="1"/>
</dbReference>
<keyword evidence="4" id="KW-1185">Reference proteome</keyword>
<gene>
    <name evidence="3" type="ORF">DFR24_2840</name>
</gene>
<feature type="transmembrane region" description="Helical" evidence="1">
    <location>
        <begin position="101"/>
        <end position="124"/>
    </location>
</feature>
<reference evidence="3 4" key="1">
    <citation type="submission" date="2019-03" db="EMBL/GenBank/DDBJ databases">
        <title>Genomic Encyclopedia of Type Strains, Phase IV (KMG-IV): sequencing the most valuable type-strain genomes for metagenomic binning, comparative biology and taxonomic classification.</title>
        <authorList>
            <person name="Goeker M."/>
        </authorList>
    </citation>
    <scope>NUCLEOTIDE SEQUENCE [LARGE SCALE GENOMIC DNA]</scope>
    <source>
        <strain evidence="3 4">DSM 26377</strain>
    </source>
</reference>
<dbReference type="Gene3D" id="3.40.50.1820">
    <property type="entry name" value="alpha/beta hydrolase"/>
    <property type="match status" value="1"/>
</dbReference>
<dbReference type="Proteomes" id="UP000295341">
    <property type="component" value="Unassembled WGS sequence"/>
</dbReference>
<dbReference type="InterPro" id="IPR029058">
    <property type="entry name" value="AB_hydrolase_fold"/>
</dbReference>
<dbReference type="AlphaFoldDB" id="A0A4S3JZB9"/>
<evidence type="ECO:0000313" key="4">
    <source>
        <dbReference type="Proteomes" id="UP000295341"/>
    </source>
</evidence>
<keyword evidence="1" id="KW-1133">Transmembrane helix</keyword>
<dbReference type="InterPro" id="IPR050228">
    <property type="entry name" value="Carboxylesterase_BioH"/>
</dbReference>
<name>A0A4S3JZB9_9GAMM</name>
<proteinExistence type="predicted"/>